<dbReference type="EMBL" id="JAVDUU010000004">
    <property type="protein sequence ID" value="MDR6944215.1"/>
    <property type="molecule type" value="Genomic_DNA"/>
</dbReference>
<name>A0ABU1TFM8_9SPHI</name>
<keyword evidence="1" id="KW-1133">Transmembrane helix</keyword>
<organism evidence="2 3">
    <name type="scientific">Mucilaginibacter pocheonensis</name>
    <dbReference type="NCBI Taxonomy" id="398050"/>
    <lineage>
        <taxon>Bacteria</taxon>
        <taxon>Pseudomonadati</taxon>
        <taxon>Bacteroidota</taxon>
        <taxon>Sphingobacteriia</taxon>
        <taxon>Sphingobacteriales</taxon>
        <taxon>Sphingobacteriaceae</taxon>
        <taxon>Mucilaginibacter</taxon>
    </lineage>
</organism>
<keyword evidence="3" id="KW-1185">Reference proteome</keyword>
<dbReference type="RefSeq" id="WP_310099867.1">
    <property type="nucleotide sequence ID" value="NZ_JAVDUU010000004.1"/>
</dbReference>
<reference evidence="2 3" key="1">
    <citation type="submission" date="2023-07" db="EMBL/GenBank/DDBJ databases">
        <title>Sorghum-associated microbial communities from plants grown in Nebraska, USA.</title>
        <authorList>
            <person name="Schachtman D."/>
        </authorList>
    </citation>
    <scope>NUCLEOTIDE SEQUENCE [LARGE SCALE GENOMIC DNA]</scope>
    <source>
        <strain evidence="2 3">3262</strain>
    </source>
</reference>
<feature type="transmembrane region" description="Helical" evidence="1">
    <location>
        <begin position="36"/>
        <end position="55"/>
    </location>
</feature>
<evidence type="ECO:0000313" key="2">
    <source>
        <dbReference type="EMBL" id="MDR6944215.1"/>
    </source>
</evidence>
<sequence length="59" mass="6767">MNYLKFKRVWGMPLLLAVLTLFGLLAALLGIGYWNLIAWVTISVPLLVIVQKIWLKRKA</sequence>
<comment type="caution">
    <text evidence="2">The sequence shown here is derived from an EMBL/GenBank/DDBJ whole genome shotgun (WGS) entry which is preliminary data.</text>
</comment>
<protein>
    <submittedName>
        <fullName evidence="2">Uncharacterized protein</fullName>
    </submittedName>
</protein>
<dbReference type="Proteomes" id="UP001247620">
    <property type="component" value="Unassembled WGS sequence"/>
</dbReference>
<evidence type="ECO:0000313" key="3">
    <source>
        <dbReference type="Proteomes" id="UP001247620"/>
    </source>
</evidence>
<accession>A0ABU1TFM8</accession>
<keyword evidence="1" id="KW-0472">Membrane</keyword>
<proteinExistence type="predicted"/>
<gene>
    <name evidence="2" type="ORF">J2W55_004075</name>
</gene>
<keyword evidence="1" id="KW-0812">Transmembrane</keyword>
<evidence type="ECO:0000256" key="1">
    <source>
        <dbReference type="SAM" id="Phobius"/>
    </source>
</evidence>